<evidence type="ECO:0000256" key="8">
    <source>
        <dbReference type="HAMAP-Rule" id="MF_00260"/>
    </source>
</evidence>
<evidence type="ECO:0000259" key="10">
    <source>
        <dbReference type="Pfam" id="PF03900"/>
    </source>
</evidence>
<feature type="modified residue" description="S-(dipyrrolylmethanemethyl)cysteine" evidence="8">
    <location>
        <position position="244"/>
    </location>
</feature>
<comment type="catalytic activity">
    <reaction evidence="7 8">
        <text>4 porphobilinogen + H2O = hydroxymethylbilane + 4 NH4(+)</text>
        <dbReference type="Rhea" id="RHEA:13185"/>
        <dbReference type="ChEBI" id="CHEBI:15377"/>
        <dbReference type="ChEBI" id="CHEBI:28938"/>
        <dbReference type="ChEBI" id="CHEBI:57845"/>
        <dbReference type="ChEBI" id="CHEBI:58126"/>
        <dbReference type="EC" id="2.5.1.61"/>
    </reaction>
</comment>
<gene>
    <name evidence="8 11" type="primary">hemC</name>
    <name evidence="11" type="ORF">J0M35_16780</name>
</gene>
<keyword evidence="6 8" id="KW-0627">Porphyrin biosynthesis</keyword>
<dbReference type="EMBL" id="JAFLCK010000029">
    <property type="protein sequence ID" value="MBN8662025.1"/>
    <property type="molecule type" value="Genomic_DNA"/>
</dbReference>
<evidence type="ECO:0000256" key="4">
    <source>
        <dbReference type="ARBA" id="ARBA00011245"/>
    </source>
</evidence>
<dbReference type="InterPro" id="IPR022418">
    <property type="entry name" value="Porphobilinogen_deaminase_C"/>
</dbReference>
<comment type="cofactor">
    <cofactor evidence="8">
        <name>dipyrromethane</name>
        <dbReference type="ChEBI" id="CHEBI:60342"/>
    </cofactor>
    <text evidence="8">Binds 1 dipyrromethane group covalently.</text>
</comment>
<evidence type="ECO:0000256" key="6">
    <source>
        <dbReference type="ARBA" id="ARBA00023244"/>
    </source>
</evidence>
<feature type="domain" description="Porphobilinogen deaminase C-terminal" evidence="10">
    <location>
        <begin position="229"/>
        <end position="297"/>
    </location>
</feature>
<dbReference type="PIRSF" id="PIRSF001438">
    <property type="entry name" value="4pyrrol_synth_OHMeBilane_synth"/>
    <property type="match status" value="1"/>
</dbReference>
<dbReference type="AlphaFoldDB" id="A0A8J7PNC2"/>
<comment type="caution">
    <text evidence="11">The sequence shown here is derived from an EMBL/GenBank/DDBJ whole genome shotgun (WGS) entry which is preliminary data.</text>
</comment>
<dbReference type="Proteomes" id="UP000664277">
    <property type="component" value="Unassembled WGS sequence"/>
</dbReference>
<protein>
    <recommendedName>
        <fullName evidence="8">Porphobilinogen deaminase</fullName>
        <shortName evidence="8">PBG</shortName>
        <ecNumber evidence="8">2.5.1.61</ecNumber>
    </recommendedName>
    <alternativeName>
        <fullName evidence="8">Hydroxymethylbilane synthase</fullName>
        <shortName evidence="8">HMBS</shortName>
    </alternativeName>
    <alternativeName>
        <fullName evidence="8">Pre-uroporphyrinogen synthase</fullName>
    </alternativeName>
</protein>
<comment type="function">
    <text evidence="1 8">Tetrapolymerization of the monopyrrole PBG into the hydroxymethylbilane pre-uroporphyrinogen in several discrete steps.</text>
</comment>
<sequence>MTLQRTKLAIGTRESKLALLQTDQIVEKIQQLAPNLKIEIVHITTGGDKVLDRPISALGGRGVFVKELEEALLDGRVDLVVHSLKDLPTDLPTGLMLAAVLNRVDARDVFLSQNAESFMDLPSGSTVATSSRRRVAQLKALRNDLNFIDMRGNIPTRVRKLEEGQCDAMILAAAGLVRLELGDKIKEFLDSDKIVPAAGQGVLAVECRSSDLDIVDFLKGIEDRRTRQAVDAERACLDHLGGGCSVPAGVYAAFKDEILHVTGCVASLDGSQVFKDSVQGPGQEAADLGLALAKALEKLGADRILNELRASIPNVVSPP</sequence>
<dbReference type="InterPro" id="IPR000860">
    <property type="entry name" value="HemC"/>
</dbReference>
<dbReference type="GO" id="GO:0006782">
    <property type="term" value="P:protoporphyrinogen IX biosynthetic process"/>
    <property type="evidence" value="ECO:0007669"/>
    <property type="project" value="UniProtKB-UniRule"/>
</dbReference>
<dbReference type="HAMAP" id="MF_00260">
    <property type="entry name" value="Porphobil_deam"/>
    <property type="match status" value="1"/>
</dbReference>
<evidence type="ECO:0000259" key="9">
    <source>
        <dbReference type="Pfam" id="PF01379"/>
    </source>
</evidence>
<dbReference type="GO" id="GO:0004418">
    <property type="term" value="F:hydroxymethylbilane synthase activity"/>
    <property type="evidence" value="ECO:0007669"/>
    <property type="project" value="UniProtKB-UniRule"/>
</dbReference>
<accession>A0A8J7PNC2</accession>
<evidence type="ECO:0000313" key="11">
    <source>
        <dbReference type="EMBL" id="MBN8662025.1"/>
    </source>
</evidence>
<comment type="subunit">
    <text evidence="4 8">Monomer.</text>
</comment>
<comment type="pathway">
    <text evidence="2">Porphyrin-containing compound metabolism; protoporphyrin-IX biosynthesis; coproporphyrinogen-III from 5-aminolevulinate: step 2/4.</text>
</comment>
<dbReference type="Pfam" id="PF01379">
    <property type="entry name" value="Porphobil_deam"/>
    <property type="match status" value="1"/>
</dbReference>
<dbReference type="FunFam" id="3.40.190.10:FF:000005">
    <property type="entry name" value="Porphobilinogen deaminase"/>
    <property type="match status" value="1"/>
</dbReference>
<dbReference type="PANTHER" id="PTHR11557:SF0">
    <property type="entry name" value="PORPHOBILINOGEN DEAMINASE"/>
    <property type="match status" value="1"/>
</dbReference>
<dbReference type="PANTHER" id="PTHR11557">
    <property type="entry name" value="PORPHOBILINOGEN DEAMINASE"/>
    <property type="match status" value="1"/>
</dbReference>
<organism evidence="11 12">
    <name type="scientific">Candidatus Obscuribacter phosphatis</name>
    <dbReference type="NCBI Taxonomy" id="1906157"/>
    <lineage>
        <taxon>Bacteria</taxon>
        <taxon>Bacillati</taxon>
        <taxon>Candidatus Melainabacteria</taxon>
        <taxon>Candidatus Obscuribacterales</taxon>
        <taxon>Candidatus Obscuribacteraceae</taxon>
        <taxon>Candidatus Obscuribacter</taxon>
    </lineage>
</organism>
<dbReference type="SUPFAM" id="SSF54782">
    <property type="entry name" value="Porphobilinogen deaminase (hydroxymethylbilane synthase), C-terminal domain"/>
    <property type="match status" value="1"/>
</dbReference>
<comment type="miscellaneous">
    <text evidence="8">The porphobilinogen subunits are added to the dipyrromethane group.</text>
</comment>
<evidence type="ECO:0000256" key="3">
    <source>
        <dbReference type="ARBA" id="ARBA00005638"/>
    </source>
</evidence>
<evidence type="ECO:0000313" key="12">
    <source>
        <dbReference type="Proteomes" id="UP000664277"/>
    </source>
</evidence>
<proteinExistence type="inferred from homology"/>
<dbReference type="InterPro" id="IPR036803">
    <property type="entry name" value="Porphobilinogen_deaminase_C_sf"/>
</dbReference>
<dbReference type="Pfam" id="PF03900">
    <property type="entry name" value="Porphobil_deamC"/>
    <property type="match status" value="1"/>
</dbReference>
<dbReference type="FunFam" id="3.40.190.10:FF:000004">
    <property type="entry name" value="Porphobilinogen deaminase"/>
    <property type="match status" value="1"/>
</dbReference>
<reference evidence="11" key="1">
    <citation type="submission" date="2021-02" db="EMBL/GenBank/DDBJ databases">
        <title>Genome-Resolved Metagenomics of a Microbial Community Performing Photosynthetic Biological Nutrient Removal.</title>
        <authorList>
            <person name="Mcdaniel E.A."/>
        </authorList>
    </citation>
    <scope>NUCLEOTIDE SEQUENCE</scope>
    <source>
        <strain evidence="11">UWPOB_OBS1</strain>
    </source>
</reference>
<evidence type="ECO:0000256" key="1">
    <source>
        <dbReference type="ARBA" id="ARBA00002869"/>
    </source>
</evidence>
<dbReference type="NCBIfam" id="TIGR00212">
    <property type="entry name" value="hemC"/>
    <property type="match status" value="1"/>
</dbReference>
<dbReference type="PRINTS" id="PR00151">
    <property type="entry name" value="PORPHBDMNASE"/>
</dbReference>
<dbReference type="GO" id="GO:0005737">
    <property type="term" value="C:cytoplasm"/>
    <property type="evidence" value="ECO:0007669"/>
    <property type="project" value="UniProtKB-UniRule"/>
</dbReference>
<dbReference type="InterPro" id="IPR022417">
    <property type="entry name" value="Porphobilin_deaminase_N"/>
</dbReference>
<name>A0A8J7PNC2_9BACT</name>
<dbReference type="Gene3D" id="3.40.190.10">
    <property type="entry name" value="Periplasmic binding protein-like II"/>
    <property type="match status" value="2"/>
</dbReference>
<evidence type="ECO:0000256" key="5">
    <source>
        <dbReference type="ARBA" id="ARBA00022679"/>
    </source>
</evidence>
<evidence type="ECO:0000256" key="7">
    <source>
        <dbReference type="ARBA" id="ARBA00048169"/>
    </source>
</evidence>
<dbReference type="SUPFAM" id="SSF53850">
    <property type="entry name" value="Periplasmic binding protein-like II"/>
    <property type="match status" value="1"/>
</dbReference>
<dbReference type="Gene3D" id="3.30.160.40">
    <property type="entry name" value="Porphobilinogen deaminase, C-terminal domain"/>
    <property type="match status" value="1"/>
</dbReference>
<feature type="domain" description="Porphobilinogen deaminase N-terminal" evidence="9">
    <location>
        <begin position="8"/>
        <end position="214"/>
    </location>
</feature>
<dbReference type="EC" id="2.5.1.61" evidence="8"/>
<evidence type="ECO:0000256" key="2">
    <source>
        <dbReference type="ARBA" id="ARBA00004735"/>
    </source>
</evidence>
<comment type="similarity">
    <text evidence="3 8">Belongs to the HMBS family.</text>
</comment>
<keyword evidence="5 8" id="KW-0808">Transferase</keyword>